<evidence type="ECO:0000313" key="1">
    <source>
        <dbReference type="EnsemblMetazoa" id="ENSAATROPP005693"/>
    </source>
</evidence>
<protein>
    <submittedName>
        <fullName evidence="1">Uncharacterized protein</fullName>
    </submittedName>
</protein>
<keyword evidence="2" id="KW-1185">Reference proteome</keyword>
<dbReference type="EnsemblMetazoa" id="ENSAATROPT006252">
    <property type="protein sequence ID" value="ENSAATROPP005693"/>
    <property type="gene ID" value="ENSAATROPG005060"/>
</dbReference>
<sequence>MNLCSIVAWSHRVVKGTLLKTSMGSHLCFEFLPVAGVNRVGFRLKAIGPLNHLCRRTMPGSVLVYACLSLLFFF</sequence>
<accession>A0AAG5D4X6</accession>
<organism evidence="1 2">
    <name type="scientific">Anopheles atroparvus</name>
    <name type="common">European mosquito</name>
    <dbReference type="NCBI Taxonomy" id="41427"/>
    <lineage>
        <taxon>Eukaryota</taxon>
        <taxon>Metazoa</taxon>
        <taxon>Ecdysozoa</taxon>
        <taxon>Arthropoda</taxon>
        <taxon>Hexapoda</taxon>
        <taxon>Insecta</taxon>
        <taxon>Pterygota</taxon>
        <taxon>Neoptera</taxon>
        <taxon>Endopterygota</taxon>
        <taxon>Diptera</taxon>
        <taxon>Nematocera</taxon>
        <taxon>Culicoidea</taxon>
        <taxon>Culicidae</taxon>
        <taxon>Anophelinae</taxon>
        <taxon>Anopheles</taxon>
    </lineage>
</organism>
<dbReference type="Proteomes" id="UP000075880">
    <property type="component" value="Unassembled WGS sequence"/>
</dbReference>
<evidence type="ECO:0000313" key="2">
    <source>
        <dbReference type="Proteomes" id="UP000075880"/>
    </source>
</evidence>
<proteinExistence type="predicted"/>
<dbReference type="AlphaFoldDB" id="A0AAG5D4X6"/>
<reference evidence="1" key="1">
    <citation type="submission" date="2024-04" db="UniProtKB">
        <authorList>
            <consortium name="EnsemblMetazoa"/>
        </authorList>
    </citation>
    <scope>IDENTIFICATION</scope>
    <source>
        <strain evidence="1">EBRO</strain>
    </source>
</reference>
<name>A0AAG5D4X6_ANOAO</name>